<proteinExistence type="predicted"/>
<dbReference type="GO" id="GO:0008410">
    <property type="term" value="F:CoA-transferase activity"/>
    <property type="evidence" value="ECO:0007669"/>
    <property type="project" value="TreeGrafter"/>
</dbReference>
<dbReference type="InterPro" id="IPR044855">
    <property type="entry name" value="CoA-Trfase_III_dom3_sf"/>
</dbReference>
<comment type="caution">
    <text evidence="2">The sequence shown here is derived from an EMBL/GenBank/DDBJ whole genome shotgun (WGS) entry which is preliminary data.</text>
</comment>
<dbReference type="SUPFAM" id="SSF89796">
    <property type="entry name" value="CoA-transferase family III (CaiB/BaiF)"/>
    <property type="match status" value="1"/>
</dbReference>
<evidence type="ECO:0008006" key="3">
    <source>
        <dbReference type="Google" id="ProtNLM"/>
    </source>
</evidence>
<dbReference type="Pfam" id="PF02515">
    <property type="entry name" value="CoA_transf_3"/>
    <property type="match status" value="1"/>
</dbReference>
<keyword evidence="1" id="KW-0808">Transferase</keyword>
<evidence type="ECO:0000313" key="2">
    <source>
        <dbReference type="EMBL" id="GAF80250.1"/>
    </source>
</evidence>
<dbReference type="EMBL" id="BARS01003270">
    <property type="protein sequence ID" value="GAF80250.1"/>
    <property type="molecule type" value="Genomic_DNA"/>
</dbReference>
<dbReference type="Gene3D" id="3.30.1540.10">
    <property type="entry name" value="formyl-coa transferase, domain 3"/>
    <property type="match status" value="1"/>
</dbReference>
<name>X0TVV3_9ZZZZ</name>
<reference evidence="2" key="1">
    <citation type="journal article" date="2014" name="Front. Microbiol.">
        <title>High frequency of phylogenetically diverse reductive dehalogenase-homologous genes in deep subseafloor sedimentary metagenomes.</title>
        <authorList>
            <person name="Kawai M."/>
            <person name="Futagami T."/>
            <person name="Toyoda A."/>
            <person name="Takaki Y."/>
            <person name="Nishi S."/>
            <person name="Hori S."/>
            <person name="Arai W."/>
            <person name="Tsubouchi T."/>
            <person name="Morono Y."/>
            <person name="Uchiyama I."/>
            <person name="Ito T."/>
            <person name="Fujiyama A."/>
            <person name="Inagaki F."/>
            <person name="Takami H."/>
        </authorList>
    </citation>
    <scope>NUCLEOTIDE SEQUENCE</scope>
    <source>
        <strain evidence="2">Expedition CK06-06</strain>
    </source>
</reference>
<dbReference type="InterPro" id="IPR023606">
    <property type="entry name" value="CoA-Trfase_III_dom_1_sf"/>
</dbReference>
<dbReference type="InterPro" id="IPR003673">
    <property type="entry name" value="CoA-Trfase_fam_III"/>
</dbReference>
<gene>
    <name evidence="2" type="ORF">S01H1_06320</name>
</gene>
<dbReference type="Gene3D" id="3.40.50.10540">
    <property type="entry name" value="Crotonobetainyl-coa:carnitine coa-transferase, domain 1"/>
    <property type="match status" value="1"/>
</dbReference>
<organism evidence="2">
    <name type="scientific">marine sediment metagenome</name>
    <dbReference type="NCBI Taxonomy" id="412755"/>
    <lineage>
        <taxon>unclassified sequences</taxon>
        <taxon>metagenomes</taxon>
        <taxon>ecological metagenomes</taxon>
    </lineage>
</organism>
<dbReference type="InterPro" id="IPR050483">
    <property type="entry name" value="CoA-transferase_III_domain"/>
</dbReference>
<dbReference type="AlphaFoldDB" id="X0TVV3"/>
<dbReference type="PANTHER" id="PTHR48207">
    <property type="entry name" value="SUCCINATE--HYDROXYMETHYLGLUTARATE COA-TRANSFERASE"/>
    <property type="match status" value="1"/>
</dbReference>
<sequence>IETADGRDIFKKLVKTADVIVESFPPGYMDKLGLGYSGVEKINPRIVMTSITPFGQTGPYKDYKASDLVCWAMGGLLFVTGDSDRPPMHVSHIPFAFLLASMDGALSTAIALYWRGVSGEGQHVDVSIQDSASKTAWVIHEFWQVTGREYQRGSSHYHVPQSEVALNLVWPVKDGHVMYMIYTGSFGAAENKRLVEWLDDEGIADDFLKGIDWPNLEWRGRSREEGEKIQDYLARLFQSKTKAELLEEALKRRIMVQPVSSPRDIMEHPQLEARGYWQKLDHADLGTSLRYPSRFCLLSETPCELRRGAPLIGEHNQEIYQEELGFSSEDLVALKQAGII</sequence>
<protein>
    <recommendedName>
        <fullName evidence="3">CoA transferase</fullName>
    </recommendedName>
</protein>
<accession>X0TVV3</accession>
<feature type="non-terminal residue" evidence="2">
    <location>
        <position position="1"/>
    </location>
</feature>
<evidence type="ECO:0000256" key="1">
    <source>
        <dbReference type="ARBA" id="ARBA00022679"/>
    </source>
</evidence>
<dbReference type="PANTHER" id="PTHR48207:SF3">
    <property type="entry name" value="SUCCINATE--HYDROXYMETHYLGLUTARATE COA-TRANSFERASE"/>
    <property type="match status" value="1"/>
</dbReference>